<dbReference type="InterPro" id="IPR028082">
    <property type="entry name" value="Peripla_BP_I"/>
</dbReference>
<dbReference type="CDD" id="cd01545">
    <property type="entry name" value="PBP1_SalR"/>
    <property type="match status" value="1"/>
</dbReference>
<feature type="domain" description="HTH lacI-type" evidence="4">
    <location>
        <begin position="3"/>
        <end position="57"/>
    </location>
</feature>
<dbReference type="PROSITE" id="PS50932">
    <property type="entry name" value="HTH_LACI_2"/>
    <property type="match status" value="1"/>
</dbReference>
<sequence>MRARIEDVAVAAGVSMKTVSRVMNGEANVREGTRLRVTAAMEKLNYRPDPSARRLAGQRSYEIVLAYNNPSRNYLMDVVTGVLAASRSCHYNLVLSPISSPRDIDEIFVHAHPDGAVLTPPLTDDPVVIAALERHQLPYSCLSPLDRIARIGAYIDDVAAARSLVLELAALGHRRIGHICGAKGHGAREWRLAGYKQALKEVGLPYDRSLVVSGEFLFESGVDGARTLLGLKQPPTAIFAANDDTAAGVLRTAAELGLRVPHDLSVCGFDDTPVASQILPALTTVQQPITEMARIATLQLIDRIRDPKAGAMEQVDYRLIQRESVGPAP</sequence>
<proteinExistence type="predicted"/>
<dbReference type="Proteomes" id="UP000236220">
    <property type="component" value="Unassembled WGS sequence"/>
</dbReference>
<evidence type="ECO:0000259" key="4">
    <source>
        <dbReference type="PROSITE" id="PS50932"/>
    </source>
</evidence>
<dbReference type="PANTHER" id="PTHR30146">
    <property type="entry name" value="LACI-RELATED TRANSCRIPTIONAL REPRESSOR"/>
    <property type="match status" value="1"/>
</dbReference>
<dbReference type="InterPro" id="IPR000843">
    <property type="entry name" value="HTH_LacI"/>
</dbReference>
<dbReference type="PROSITE" id="PS00356">
    <property type="entry name" value="HTH_LACI_1"/>
    <property type="match status" value="1"/>
</dbReference>
<dbReference type="Pfam" id="PF00356">
    <property type="entry name" value="LacI"/>
    <property type="match status" value="1"/>
</dbReference>
<keyword evidence="3" id="KW-0804">Transcription</keyword>
<protein>
    <submittedName>
        <fullName evidence="5">Transcriptional regulator</fullName>
    </submittedName>
</protein>
<keyword evidence="2" id="KW-0238">DNA-binding</keyword>
<evidence type="ECO:0000256" key="2">
    <source>
        <dbReference type="ARBA" id="ARBA00023125"/>
    </source>
</evidence>
<dbReference type="GO" id="GO:0003700">
    <property type="term" value="F:DNA-binding transcription factor activity"/>
    <property type="evidence" value="ECO:0007669"/>
    <property type="project" value="TreeGrafter"/>
</dbReference>
<dbReference type="InterPro" id="IPR046335">
    <property type="entry name" value="LacI/GalR-like_sensor"/>
</dbReference>
<dbReference type="AlphaFoldDB" id="A0A2K1PX34"/>
<dbReference type="InterPro" id="IPR010982">
    <property type="entry name" value="Lambda_DNA-bd_dom_sf"/>
</dbReference>
<dbReference type="PANTHER" id="PTHR30146:SF153">
    <property type="entry name" value="LACTOSE OPERON REPRESSOR"/>
    <property type="match status" value="1"/>
</dbReference>
<evidence type="ECO:0000313" key="6">
    <source>
        <dbReference type="Proteomes" id="UP000236220"/>
    </source>
</evidence>
<dbReference type="Gene3D" id="3.40.50.2300">
    <property type="match status" value="2"/>
</dbReference>
<evidence type="ECO:0000313" key="5">
    <source>
        <dbReference type="EMBL" id="PNS07360.1"/>
    </source>
</evidence>
<gene>
    <name evidence="5" type="ORF">Lysil_1536</name>
</gene>
<comment type="caution">
    <text evidence="5">The sequence shown here is derived from an EMBL/GenBank/DDBJ whole genome shotgun (WGS) entry which is preliminary data.</text>
</comment>
<dbReference type="Gene3D" id="1.10.260.40">
    <property type="entry name" value="lambda repressor-like DNA-binding domains"/>
    <property type="match status" value="1"/>
</dbReference>
<dbReference type="CDD" id="cd01392">
    <property type="entry name" value="HTH_LacI"/>
    <property type="match status" value="1"/>
</dbReference>
<dbReference type="SMART" id="SM00354">
    <property type="entry name" value="HTH_LACI"/>
    <property type="match status" value="1"/>
</dbReference>
<keyword evidence="6" id="KW-1185">Reference proteome</keyword>
<dbReference type="EMBL" id="NPZB01000002">
    <property type="protein sequence ID" value="PNS07360.1"/>
    <property type="molecule type" value="Genomic_DNA"/>
</dbReference>
<dbReference type="GO" id="GO:0000976">
    <property type="term" value="F:transcription cis-regulatory region binding"/>
    <property type="evidence" value="ECO:0007669"/>
    <property type="project" value="TreeGrafter"/>
</dbReference>
<organism evidence="5 6">
    <name type="scientific">Solilutibacter silvestris</name>
    <dbReference type="NCBI Taxonomy" id="1645665"/>
    <lineage>
        <taxon>Bacteria</taxon>
        <taxon>Pseudomonadati</taxon>
        <taxon>Pseudomonadota</taxon>
        <taxon>Gammaproteobacteria</taxon>
        <taxon>Lysobacterales</taxon>
        <taxon>Lysobacteraceae</taxon>
        <taxon>Solilutibacter</taxon>
    </lineage>
</organism>
<dbReference type="SUPFAM" id="SSF47413">
    <property type="entry name" value="lambda repressor-like DNA-binding domains"/>
    <property type="match status" value="1"/>
</dbReference>
<evidence type="ECO:0000256" key="3">
    <source>
        <dbReference type="ARBA" id="ARBA00023163"/>
    </source>
</evidence>
<dbReference type="RefSeq" id="WP_103075082.1">
    <property type="nucleotide sequence ID" value="NZ_NPZB01000002.1"/>
</dbReference>
<dbReference type="Pfam" id="PF13377">
    <property type="entry name" value="Peripla_BP_3"/>
    <property type="match status" value="1"/>
</dbReference>
<dbReference type="OrthoDB" id="5756154at2"/>
<evidence type="ECO:0000256" key="1">
    <source>
        <dbReference type="ARBA" id="ARBA00023015"/>
    </source>
</evidence>
<reference evidence="5 6" key="1">
    <citation type="submission" date="2017-08" db="EMBL/GenBank/DDBJ databases">
        <title>Lysobacter sylvestris genome.</title>
        <authorList>
            <person name="Zhang D.-C."/>
            <person name="Albuquerque L."/>
            <person name="Franca L."/>
            <person name="Froufe H.J.C."/>
            <person name="Barroso C."/>
            <person name="Egas C."/>
            <person name="Da Costa M."/>
            <person name="Margesin R."/>
        </authorList>
    </citation>
    <scope>NUCLEOTIDE SEQUENCE [LARGE SCALE GENOMIC DNA]</scope>
    <source>
        <strain evidence="5 6">AM20-91</strain>
    </source>
</reference>
<dbReference type="SUPFAM" id="SSF53822">
    <property type="entry name" value="Periplasmic binding protein-like I"/>
    <property type="match status" value="1"/>
</dbReference>
<keyword evidence="1" id="KW-0805">Transcription regulation</keyword>
<name>A0A2K1PX34_9GAMM</name>
<accession>A0A2K1PX34</accession>